<dbReference type="Proteomes" id="UP001055658">
    <property type="component" value="Chromosome"/>
</dbReference>
<protein>
    <submittedName>
        <fullName evidence="1">Uncharacterized protein</fullName>
    </submittedName>
</protein>
<organism evidence="1 2">
    <name type="scientific">Microbulbifer variabilis</name>
    <dbReference type="NCBI Taxonomy" id="266805"/>
    <lineage>
        <taxon>Bacteria</taxon>
        <taxon>Pseudomonadati</taxon>
        <taxon>Pseudomonadota</taxon>
        <taxon>Gammaproteobacteria</taxon>
        <taxon>Cellvibrionales</taxon>
        <taxon>Microbulbiferaceae</taxon>
        <taxon>Microbulbifer</taxon>
    </lineage>
</organism>
<accession>A0ABY4VGS0</accession>
<dbReference type="RefSeq" id="WP_252085526.1">
    <property type="nucleotide sequence ID" value="NZ_CP092418.1"/>
</dbReference>
<evidence type="ECO:0000313" key="2">
    <source>
        <dbReference type="Proteomes" id="UP001055658"/>
    </source>
</evidence>
<keyword evidence="2" id="KW-1185">Reference proteome</keyword>
<reference evidence="1" key="1">
    <citation type="submission" date="2022-02" db="EMBL/GenBank/DDBJ databases">
        <title>Coral-associated bacteria.</title>
        <authorList>
            <person name="Tang K."/>
            <person name="Wang X."/>
        </authorList>
    </citation>
    <scope>NUCLEOTIDE SEQUENCE</scope>
    <source>
        <strain evidence="1">SCSIO 43006</strain>
    </source>
</reference>
<proteinExistence type="predicted"/>
<gene>
    <name evidence="1" type="ORF">MJO52_08600</name>
</gene>
<name>A0ABY4VGS0_9GAMM</name>
<sequence>MDEVNGAMESVKVGLSLLSDAIGLAKKTKDALPNSKDKDLIDKRLNEAEKASKLAEAQIAQALGYNLCKCTFPPQIMLSAGYKENIEDFRCPKCSKSSIAPKKVVSRPQTIKPMGPR</sequence>
<dbReference type="EMBL" id="CP092418">
    <property type="protein sequence ID" value="USD23180.1"/>
    <property type="molecule type" value="Genomic_DNA"/>
</dbReference>
<evidence type="ECO:0000313" key="1">
    <source>
        <dbReference type="EMBL" id="USD23180.1"/>
    </source>
</evidence>